<dbReference type="PANTHER" id="PTHR44227">
    <property type="match status" value="1"/>
</dbReference>
<reference evidence="4 5" key="1">
    <citation type="submission" date="2020-03" db="EMBL/GenBank/DDBJ databases">
        <authorList>
            <person name="Lai Q."/>
        </authorList>
    </citation>
    <scope>NUCLEOTIDE SEQUENCE [LARGE SCALE GENOMIC DNA]</scope>
    <source>
        <strain evidence="4 5">CCUG 25036</strain>
    </source>
</reference>
<dbReference type="EMBL" id="JAARLZ010000017">
    <property type="protein sequence ID" value="NII08976.1"/>
    <property type="molecule type" value="Genomic_DNA"/>
</dbReference>
<keyword evidence="5" id="KW-1185">Reference proteome</keyword>
<comment type="caution">
    <text evidence="4">The sequence shown here is derived from an EMBL/GenBank/DDBJ whole genome shotgun (WGS) entry which is preliminary data.</text>
</comment>
<sequence length="634" mass="68462">MAILAVMTFLAYAPGLGGGFVFDDYPNIVDNALVQPAHASVPELVAAALSSPSSELKRPLASLSFALNFLASGLDAPAMKGTNLAIHIASGWLLFVLMGRILAIVRLASPPRDRMLTAAGVALAWLLLPINLTAVLYVVQRMESAAQLCVLAGLLGYVVLRQRQFNGKGGSFVLAAILLLATIVGVGFKETAILLPLYACAMEWVLFRFRNGTGRYQQGVVALFALILLLPMLVGLGVIVPRILSPDAWATRDFTLATRLLSEPRIIVDYVIWTLAPSRNGLSFYHDDFLQSTGLLTPGTTLASILAIAAALALAFAIRKRRPLMALGIIWFFACHTLTATIIPLELIYEHRNYPASIGLLMVLCDLAMSGLYPARRSLRIIVVIASCLLVATWGIFTARTAYAWRAALPLASELAERAPSSPRAQYEQGRALIIASHYQSGSPLAEQARIALERSAALPGSSILPEQALIFLNAKMSLPLKDAWWESMYRKLAAQRATVQDDSSLLALESCARSGACAIPSDKLVHAFELASRDDTGSARLVGAFAQYAWSVLDDRKRALVLAAEAVRKAPDEPAYRINYAGLLISAGQFEDARKQIAALRPLNVAGRLDTDLDTLNARLSRRESADGASESR</sequence>
<accession>A0A7X5ZKN6</accession>
<evidence type="ECO:0000256" key="1">
    <source>
        <dbReference type="ARBA" id="ARBA00022737"/>
    </source>
</evidence>
<feature type="transmembrane region" description="Helical" evidence="3">
    <location>
        <begin position="115"/>
        <end position="138"/>
    </location>
</feature>
<dbReference type="PANTHER" id="PTHR44227:SF3">
    <property type="entry name" value="PROTEIN O-MANNOSYL-TRANSFERASE TMTC4"/>
    <property type="match status" value="1"/>
</dbReference>
<feature type="transmembrane region" description="Helical" evidence="3">
    <location>
        <begin position="324"/>
        <end position="348"/>
    </location>
</feature>
<proteinExistence type="predicted"/>
<evidence type="ECO:0000256" key="2">
    <source>
        <dbReference type="ARBA" id="ARBA00022803"/>
    </source>
</evidence>
<feature type="transmembrane region" description="Helical" evidence="3">
    <location>
        <begin position="296"/>
        <end position="317"/>
    </location>
</feature>
<evidence type="ECO:0000256" key="3">
    <source>
        <dbReference type="SAM" id="Phobius"/>
    </source>
</evidence>
<feature type="transmembrane region" description="Helical" evidence="3">
    <location>
        <begin position="144"/>
        <end position="160"/>
    </location>
</feature>
<keyword evidence="1" id="KW-0677">Repeat</keyword>
<keyword evidence="2" id="KW-0802">TPR repeat</keyword>
<dbReference type="Proteomes" id="UP000490980">
    <property type="component" value="Unassembled WGS sequence"/>
</dbReference>
<keyword evidence="3" id="KW-0472">Membrane</keyword>
<feature type="transmembrane region" description="Helical" evidence="3">
    <location>
        <begin position="219"/>
        <end position="244"/>
    </location>
</feature>
<keyword evidence="3" id="KW-1133">Transmembrane helix</keyword>
<dbReference type="InterPro" id="IPR052346">
    <property type="entry name" value="O-mannosyl-transferase_TMTC"/>
</dbReference>
<dbReference type="AlphaFoldDB" id="A0A7X5ZKN6"/>
<evidence type="ECO:0000313" key="4">
    <source>
        <dbReference type="EMBL" id="NII08976.1"/>
    </source>
</evidence>
<feature type="transmembrane region" description="Helical" evidence="3">
    <location>
        <begin position="84"/>
        <end position="103"/>
    </location>
</feature>
<feature type="transmembrane region" description="Helical" evidence="3">
    <location>
        <begin position="379"/>
        <end position="397"/>
    </location>
</feature>
<name>A0A7X5ZKN6_9GAMM</name>
<protein>
    <submittedName>
        <fullName evidence="4">Tetratricopeptide repeat protein</fullName>
    </submittedName>
</protein>
<keyword evidence="3" id="KW-0812">Transmembrane</keyword>
<feature type="transmembrane region" description="Helical" evidence="3">
    <location>
        <begin position="354"/>
        <end position="372"/>
    </location>
</feature>
<feature type="transmembrane region" description="Helical" evidence="3">
    <location>
        <begin position="172"/>
        <end position="199"/>
    </location>
</feature>
<evidence type="ECO:0000313" key="5">
    <source>
        <dbReference type="Proteomes" id="UP000490980"/>
    </source>
</evidence>
<organism evidence="4 5">
    <name type="scientific">Luteibacter anthropi</name>
    <dbReference type="NCBI Taxonomy" id="564369"/>
    <lineage>
        <taxon>Bacteria</taxon>
        <taxon>Pseudomonadati</taxon>
        <taxon>Pseudomonadota</taxon>
        <taxon>Gammaproteobacteria</taxon>
        <taxon>Lysobacterales</taxon>
        <taxon>Rhodanobacteraceae</taxon>
        <taxon>Luteibacter</taxon>
    </lineage>
</organism>
<gene>
    <name evidence="4" type="ORF">HBF25_21545</name>
</gene>
<dbReference type="Pfam" id="PF14559">
    <property type="entry name" value="TPR_19"/>
    <property type="match status" value="1"/>
</dbReference>